<accession>A0AAU9M5S3</accession>
<keyword evidence="3" id="KW-1185">Reference proteome</keyword>
<evidence type="ECO:0000313" key="3">
    <source>
        <dbReference type="Proteomes" id="UP001157418"/>
    </source>
</evidence>
<feature type="region of interest" description="Disordered" evidence="1">
    <location>
        <begin position="1"/>
        <end position="105"/>
    </location>
</feature>
<comment type="caution">
    <text evidence="2">The sequence shown here is derived from an EMBL/GenBank/DDBJ whole genome shotgun (WGS) entry which is preliminary data.</text>
</comment>
<dbReference type="Proteomes" id="UP001157418">
    <property type="component" value="Unassembled WGS sequence"/>
</dbReference>
<dbReference type="AlphaFoldDB" id="A0AAU9M5S3"/>
<name>A0AAU9M5S3_9ASTR</name>
<feature type="compositionally biased region" description="Basic residues" evidence="1">
    <location>
        <begin position="1"/>
        <end position="10"/>
    </location>
</feature>
<reference evidence="2 3" key="1">
    <citation type="submission" date="2022-01" db="EMBL/GenBank/DDBJ databases">
        <authorList>
            <person name="Xiong W."/>
            <person name="Schranz E."/>
        </authorList>
    </citation>
    <scope>NUCLEOTIDE SEQUENCE [LARGE SCALE GENOMIC DNA]</scope>
</reference>
<proteinExistence type="predicted"/>
<evidence type="ECO:0000313" key="2">
    <source>
        <dbReference type="EMBL" id="CAH1419404.1"/>
    </source>
</evidence>
<sequence>MESSSNKKRLRSDSDESELNSPEAKRIRDDLLDTLDDSDVCTVGDDLDSFIKSFEDEISPPPETLDQASESGDSRPDLEFLLEASDDELGLPPTETTPTESERIEVSTELVELGEFSWVDDEIPNYESFEYGFDCAAGDVNVNNNGNNNQNGEYVALEGLFDYTDLGFGSADMSRRPESLPAQ</sequence>
<dbReference type="EMBL" id="CAKMRJ010000315">
    <property type="protein sequence ID" value="CAH1419404.1"/>
    <property type="molecule type" value="Genomic_DNA"/>
</dbReference>
<dbReference type="PANTHER" id="PTHR34539">
    <property type="entry name" value="T6J4.11 PROTEIN"/>
    <property type="match status" value="1"/>
</dbReference>
<evidence type="ECO:0000256" key="1">
    <source>
        <dbReference type="SAM" id="MobiDB-lite"/>
    </source>
</evidence>
<dbReference type="PANTHER" id="PTHR34539:SF19">
    <property type="entry name" value="T6J4.11 PROTEIN"/>
    <property type="match status" value="1"/>
</dbReference>
<organism evidence="2 3">
    <name type="scientific">Lactuca virosa</name>
    <dbReference type="NCBI Taxonomy" id="75947"/>
    <lineage>
        <taxon>Eukaryota</taxon>
        <taxon>Viridiplantae</taxon>
        <taxon>Streptophyta</taxon>
        <taxon>Embryophyta</taxon>
        <taxon>Tracheophyta</taxon>
        <taxon>Spermatophyta</taxon>
        <taxon>Magnoliopsida</taxon>
        <taxon>eudicotyledons</taxon>
        <taxon>Gunneridae</taxon>
        <taxon>Pentapetalae</taxon>
        <taxon>asterids</taxon>
        <taxon>campanulids</taxon>
        <taxon>Asterales</taxon>
        <taxon>Asteraceae</taxon>
        <taxon>Cichorioideae</taxon>
        <taxon>Cichorieae</taxon>
        <taxon>Lactucinae</taxon>
        <taxon>Lactuca</taxon>
    </lineage>
</organism>
<gene>
    <name evidence="2" type="ORF">LVIROSA_LOCUS6935</name>
</gene>
<protein>
    <submittedName>
        <fullName evidence="2">Uncharacterized protein</fullName>
    </submittedName>
</protein>